<accession>A0AAD7WMJ1</accession>
<dbReference type="EMBL" id="JAINUG010000065">
    <property type="protein sequence ID" value="KAJ8402238.1"/>
    <property type="molecule type" value="Genomic_DNA"/>
</dbReference>
<evidence type="ECO:0000313" key="2">
    <source>
        <dbReference type="Proteomes" id="UP001221898"/>
    </source>
</evidence>
<dbReference type="Proteomes" id="UP001221898">
    <property type="component" value="Unassembled WGS sequence"/>
</dbReference>
<dbReference type="AlphaFoldDB" id="A0AAD7WMJ1"/>
<organism evidence="1 2">
    <name type="scientific">Aldrovandia affinis</name>
    <dbReference type="NCBI Taxonomy" id="143900"/>
    <lineage>
        <taxon>Eukaryota</taxon>
        <taxon>Metazoa</taxon>
        <taxon>Chordata</taxon>
        <taxon>Craniata</taxon>
        <taxon>Vertebrata</taxon>
        <taxon>Euteleostomi</taxon>
        <taxon>Actinopterygii</taxon>
        <taxon>Neopterygii</taxon>
        <taxon>Teleostei</taxon>
        <taxon>Notacanthiformes</taxon>
        <taxon>Halosauridae</taxon>
        <taxon>Aldrovandia</taxon>
    </lineage>
</organism>
<proteinExistence type="predicted"/>
<reference evidence="1" key="1">
    <citation type="journal article" date="2023" name="Science">
        <title>Genome structures resolve the early diversification of teleost fishes.</title>
        <authorList>
            <person name="Parey E."/>
            <person name="Louis A."/>
            <person name="Montfort J."/>
            <person name="Bouchez O."/>
            <person name="Roques C."/>
            <person name="Iampietro C."/>
            <person name="Lluch J."/>
            <person name="Castinel A."/>
            <person name="Donnadieu C."/>
            <person name="Desvignes T."/>
            <person name="Floi Bucao C."/>
            <person name="Jouanno E."/>
            <person name="Wen M."/>
            <person name="Mejri S."/>
            <person name="Dirks R."/>
            <person name="Jansen H."/>
            <person name="Henkel C."/>
            <person name="Chen W.J."/>
            <person name="Zahm M."/>
            <person name="Cabau C."/>
            <person name="Klopp C."/>
            <person name="Thompson A.W."/>
            <person name="Robinson-Rechavi M."/>
            <person name="Braasch I."/>
            <person name="Lecointre G."/>
            <person name="Bobe J."/>
            <person name="Postlethwait J.H."/>
            <person name="Berthelot C."/>
            <person name="Roest Crollius H."/>
            <person name="Guiguen Y."/>
        </authorList>
    </citation>
    <scope>NUCLEOTIDE SEQUENCE</scope>
    <source>
        <strain evidence="1">NC1722</strain>
    </source>
</reference>
<name>A0AAD7WMJ1_9TELE</name>
<keyword evidence="2" id="KW-1185">Reference proteome</keyword>
<gene>
    <name evidence="1" type="ORF">AAFF_G00371030</name>
</gene>
<sequence length="111" mass="12193">MYRCSTDQIQLYALMQFAEALSSFKQRPDSVSSVKTCTKFPTWFAPSLSIPHQLPISRQASLSFIREEVAGTCLLSRGSGGQGRFDMGTPGGSSPLLRLSVTWTRLCILTS</sequence>
<evidence type="ECO:0000313" key="1">
    <source>
        <dbReference type="EMBL" id="KAJ8402238.1"/>
    </source>
</evidence>
<protein>
    <submittedName>
        <fullName evidence="1">Uncharacterized protein</fullName>
    </submittedName>
</protein>
<comment type="caution">
    <text evidence="1">The sequence shown here is derived from an EMBL/GenBank/DDBJ whole genome shotgun (WGS) entry which is preliminary data.</text>
</comment>